<gene>
    <name evidence="2" type="ORF">M6B38_276945</name>
</gene>
<feature type="region of interest" description="Disordered" evidence="1">
    <location>
        <begin position="1"/>
        <end position="109"/>
    </location>
</feature>
<dbReference type="Proteomes" id="UP001140949">
    <property type="component" value="Unassembled WGS sequence"/>
</dbReference>
<organism evidence="2 3">
    <name type="scientific">Iris pallida</name>
    <name type="common">Sweet iris</name>
    <dbReference type="NCBI Taxonomy" id="29817"/>
    <lineage>
        <taxon>Eukaryota</taxon>
        <taxon>Viridiplantae</taxon>
        <taxon>Streptophyta</taxon>
        <taxon>Embryophyta</taxon>
        <taxon>Tracheophyta</taxon>
        <taxon>Spermatophyta</taxon>
        <taxon>Magnoliopsida</taxon>
        <taxon>Liliopsida</taxon>
        <taxon>Asparagales</taxon>
        <taxon>Iridaceae</taxon>
        <taxon>Iridoideae</taxon>
        <taxon>Irideae</taxon>
        <taxon>Iris</taxon>
    </lineage>
</organism>
<accession>A0AAX6I2F4</accession>
<dbReference type="GO" id="GO:0005840">
    <property type="term" value="C:ribosome"/>
    <property type="evidence" value="ECO:0007669"/>
    <property type="project" value="UniProtKB-KW"/>
</dbReference>
<name>A0AAX6I2F4_IRIPA</name>
<keyword evidence="2" id="KW-0687">Ribonucleoprotein</keyword>
<feature type="compositionally biased region" description="Basic residues" evidence="1">
    <location>
        <begin position="1"/>
        <end position="10"/>
    </location>
</feature>
<keyword evidence="3" id="KW-1185">Reference proteome</keyword>
<dbReference type="AlphaFoldDB" id="A0AAX6I2F4"/>
<proteinExistence type="predicted"/>
<protein>
    <submittedName>
        <fullName evidence="2">Ubiquitin-40S ribosomal protein S27a</fullName>
    </submittedName>
</protein>
<sequence>MSRPRSRTRKASPGPAAPHLRREAARGRPHPRRLQHPEGVHAPPRPPPPRRGQEEEEEDLHQAQEDQAQEEEGQASGPAVLQGGRLGEGAEAQEGVPQRRVRRRDVHGQPLRSPLLRQVRAHLCLSEGRGRVKVGSLTSLVWLVRFWCTTF</sequence>
<dbReference type="EMBL" id="JANAVB010005397">
    <property type="protein sequence ID" value="KAJ6847476.1"/>
    <property type="molecule type" value="Genomic_DNA"/>
</dbReference>
<reference evidence="2" key="1">
    <citation type="journal article" date="2023" name="GigaByte">
        <title>Genome assembly of the bearded iris, Iris pallida Lam.</title>
        <authorList>
            <person name="Bruccoleri R.E."/>
            <person name="Oakeley E.J."/>
            <person name="Faust A.M.E."/>
            <person name="Altorfer M."/>
            <person name="Dessus-Babus S."/>
            <person name="Burckhardt D."/>
            <person name="Oertli M."/>
            <person name="Naumann U."/>
            <person name="Petersen F."/>
            <person name="Wong J."/>
        </authorList>
    </citation>
    <scope>NUCLEOTIDE SEQUENCE</scope>
    <source>
        <strain evidence="2">GSM-AAB239-AS_SAM_17_03QT</strain>
    </source>
</reference>
<evidence type="ECO:0000256" key="1">
    <source>
        <dbReference type="SAM" id="MobiDB-lite"/>
    </source>
</evidence>
<reference evidence="2" key="2">
    <citation type="submission" date="2023-04" db="EMBL/GenBank/DDBJ databases">
        <authorList>
            <person name="Bruccoleri R.E."/>
            <person name="Oakeley E.J."/>
            <person name="Faust A.-M."/>
            <person name="Dessus-Babus S."/>
            <person name="Altorfer M."/>
            <person name="Burckhardt D."/>
            <person name="Oertli M."/>
            <person name="Naumann U."/>
            <person name="Petersen F."/>
            <person name="Wong J."/>
        </authorList>
    </citation>
    <scope>NUCLEOTIDE SEQUENCE</scope>
    <source>
        <strain evidence="2">GSM-AAB239-AS_SAM_17_03QT</strain>
        <tissue evidence="2">Leaf</tissue>
    </source>
</reference>
<evidence type="ECO:0000313" key="3">
    <source>
        <dbReference type="Proteomes" id="UP001140949"/>
    </source>
</evidence>
<comment type="caution">
    <text evidence="2">The sequence shown here is derived from an EMBL/GenBank/DDBJ whole genome shotgun (WGS) entry which is preliminary data.</text>
</comment>
<evidence type="ECO:0000313" key="2">
    <source>
        <dbReference type="EMBL" id="KAJ6847476.1"/>
    </source>
</evidence>
<keyword evidence="2" id="KW-0689">Ribosomal protein</keyword>